<sequence length="125" mass="14265">MMHGKTIWSFSAGRIPLNSHGPEPMFTSHDKISILNMTNRDADIAISIFYEDDREMDVKSIVVKSERLRKIRFNDLINPLPIPLDTPFSFVLVSSVPVIVQFSRVITAQRELAGIVVTPYYHPHE</sequence>
<dbReference type="PIRSF" id="PIRSF008711">
    <property type="entry name" value="UCP008711"/>
    <property type="match status" value="1"/>
</dbReference>
<organism evidence="1 2">
    <name type="scientific">Pseudochryseolinea flava</name>
    <dbReference type="NCBI Taxonomy" id="2059302"/>
    <lineage>
        <taxon>Bacteria</taxon>
        <taxon>Pseudomonadati</taxon>
        <taxon>Bacteroidota</taxon>
        <taxon>Cytophagia</taxon>
        <taxon>Cytophagales</taxon>
        <taxon>Fulvivirgaceae</taxon>
        <taxon>Pseudochryseolinea</taxon>
    </lineage>
</organism>
<evidence type="ECO:0000313" key="2">
    <source>
        <dbReference type="Proteomes" id="UP000251889"/>
    </source>
</evidence>
<dbReference type="Proteomes" id="UP000251889">
    <property type="component" value="Unassembled WGS sequence"/>
</dbReference>
<dbReference type="EMBL" id="QMFY01000001">
    <property type="protein sequence ID" value="RAW02919.1"/>
    <property type="molecule type" value="Genomic_DNA"/>
</dbReference>
<dbReference type="Pfam" id="PF07100">
    <property type="entry name" value="ASRT"/>
    <property type="match status" value="1"/>
</dbReference>
<name>A0A364Y975_9BACT</name>
<dbReference type="InterPro" id="IPR036698">
    <property type="entry name" value="TM1070-like_sf"/>
</dbReference>
<protein>
    <submittedName>
        <fullName evidence="1">Sensory rhodopsin transducer</fullName>
    </submittedName>
</protein>
<reference evidence="1 2" key="1">
    <citation type="submission" date="2018-06" db="EMBL/GenBank/DDBJ databases">
        <title>Chryseolinea flavus sp. nov., a member of the phylum Bacteroidetes isolated from soil.</title>
        <authorList>
            <person name="Li Y."/>
            <person name="Wang J."/>
        </authorList>
    </citation>
    <scope>NUCLEOTIDE SEQUENCE [LARGE SCALE GENOMIC DNA]</scope>
    <source>
        <strain evidence="1 2">SDU1-6</strain>
    </source>
</reference>
<dbReference type="RefSeq" id="WP_112745134.1">
    <property type="nucleotide sequence ID" value="NZ_QMFY01000001.1"/>
</dbReference>
<dbReference type="Gene3D" id="2.60.290.11">
    <property type="entry name" value="TM1070-like"/>
    <property type="match status" value="1"/>
</dbReference>
<dbReference type="OrthoDB" id="512504at2"/>
<dbReference type="AlphaFoldDB" id="A0A364Y975"/>
<dbReference type="SUPFAM" id="SSF89232">
    <property type="entry name" value="Hypothetical protein TM1070"/>
    <property type="match status" value="1"/>
</dbReference>
<gene>
    <name evidence="1" type="ORF">DQQ10_02085</name>
</gene>
<keyword evidence="2" id="KW-1185">Reference proteome</keyword>
<accession>A0A364Y975</accession>
<proteinExistence type="predicted"/>
<dbReference type="InterPro" id="IPR009794">
    <property type="entry name" value="ASRT"/>
</dbReference>
<evidence type="ECO:0000313" key="1">
    <source>
        <dbReference type="EMBL" id="RAW02919.1"/>
    </source>
</evidence>
<comment type="caution">
    <text evidence="1">The sequence shown here is derived from an EMBL/GenBank/DDBJ whole genome shotgun (WGS) entry which is preliminary data.</text>
</comment>